<proteinExistence type="predicted"/>
<evidence type="ECO:0000313" key="1">
    <source>
        <dbReference type="EMBL" id="CAL4119382.1"/>
    </source>
</evidence>
<evidence type="ECO:0000313" key="2">
    <source>
        <dbReference type="Proteomes" id="UP001497623"/>
    </source>
</evidence>
<gene>
    <name evidence="1" type="ORF">MNOR_LOCUS21664</name>
</gene>
<feature type="non-terminal residue" evidence="1">
    <location>
        <position position="1"/>
    </location>
</feature>
<comment type="caution">
    <text evidence="1">The sequence shown here is derived from an EMBL/GenBank/DDBJ whole genome shotgun (WGS) entry which is preliminary data.</text>
</comment>
<organism evidence="1 2">
    <name type="scientific">Meganyctiphanes norvegica</name>
    <name type="common">Northern krill</name>
    <name type="synonym">Thysanopoda norvegica</name>
    <dbReference type="NCBI Taxonomy" id="48144"/>
    <lineage>
        <taxon>Eukaryota</taxon>
        <taxon>Metazoa</taxon>
        <taxon>Ecdysozoa</taxon>
        <taxon>Arthropoda</taxon>
        <taxon>Crustacea</taxon>
        <taxon>Multicrustacea</taxon>
        <taxon>Malacostraca</taxon>
        <taxon>Eumalacostraca</taxon>
        <taxon>Eucarida</taxon>
        <taxon>Euphausiacea</taxon>
        <taxon>Euphausiidae</taxon>
        <taxon>Meganyctiphanes</taxon>
    </lineage>
</organism>
<name>A0AAV2RC79_MEGNR</name>
<dbReference type="AlphaFoldDB" id="A0AAV2RC79"/>
<sequence>IYIYISDCTEHYCPPVAFDGELIFHRDNIIFNFVYTLMENVYLNNKSVEITSETYQSSEKALLWKPADATIRVLYDSSVLVEFAPHWVNVWMPPNLENKLMGLNVPYTFRNGSDGSSTPEEFVKDWLVIPDPWSEVCVYDNRTNPCNNDIDERHKQYCEEYINVLCKELEEDTLNTRMESSVR</sequence>
<feature type="non-terminal residue" evidence="1">
    <location>
        <position position="183"/>
    </location>
</feature>
<protein>
    <submittedName>
        <fullName evidence="1">Uncharacterized protein</fullName>
    </submittedName>
</protein>
<accession>A0AAV2RC79</accession>
<keyword evidence="2" id="KW-1185">Reference proteome</keyword>
<dbReference type="Proteomes" id="UP001497623">
    <property type="component" value="Unassembled WGS sequence"/>
</dbReference>
<dbReference type="EMBL" id="CAXKWB010017606">
    <property type="protein sequence ID" value="CAL4119382.1"/>
    <property type="molecule type" value="Genomic_DNA"/>
</dbReference>
<reference evidence="1 2" key="1">
    <citation type="submission" date="2024-05" db="EMBL/GenBank/DDBJ databases">
        <authorList>
            <person name="Wallberg A."/>
        </authorList>
    </citation>
    <scope>NUCLEOTIDE SEQUENCE [LARGE SCALE GENOMIC DNA]</scope>
</reference>